<proteinExistence type="predicted"/>
<name>A0A1M6S4M6_9BACT</name>
<keyword evidence="1" id="KW-0732">Signal</keyword>
<organism evidence="2 3">
    <name type="scientific">Desulfatibacillum alkenivorans DSM 16219</name>
    <dbReference type="NCBI Taxonomy" id="1121393"/>
    <lineage>
        <taxon>Bacteria</taxon>
        <taxon>Pseudomonadati</taxon>
        <taxon>Thermodesulfobacteriota</taxon>
        <taxon>Desulfobacteria</taxon>
        <taxon>Desulfobacterales</taxon>
        <taxon>Desulfatibacillaceae</taxon>
        <taxon>Desulfatibacillum</taxon>
    </lineage>
</organism>
<dbReference type="OrthoDB" id="5422230at2"/>
<gene>
    <name evidence="2" type="ORF">SAMN02745216_03389</name>
</gene>
<evidence type="ECO:0000313" key="2">
    <source>
        <dbReference type="EMBL" id="SHK39636.1"/>
    </source>
</evidence>
<feature type="signal peptide" evidence="1">
    <location>
        <begin position="1"/>
        <end position="23"/>
    </location>
</feature>
<dbReference type="RefSeq" id="WP_073477441.1">
    <property type="nucleotide sequence ID" value="NZ_FQZU01000023.1"/>
</dbReference>
<dbReference type="AlphaFoldDB" id="A0A1M6S4M6"/>
<evidence type="ECO:0000313" key="3">
    <source>
        <dbReference type="Proteomes" id="UP000183994"/>
    </source>
</evidence>
<dbReference type="EMBL" id="FQZU01000023">
    <property type="protein sequence ID" value="SHK39636.1"/>
    <property type="molecule type" value="Genomic_DNA"/>
</dbReference>
<protein>
    <submittedName>
        <fullName evidence="2">Uncharacterized protein</fullName>
    </submittedName>
</protein>
<dbReference type="STRING" id="1121393.SAMN02745216_03389"/>
<accession>A0A1M6S4M6</accession>
<keyword evidence="3" id="KW-1185">Reference proteome</keyword>
<reference evidence="3" key="1">
    <citation type="submission" date="2016-11" db="EMBL/GenBank/DDBJ databases">
        <authorList>
            <person name="Varghese N."/>
            <person name="Submissions S."/>
        </authorList>
    </citation>
    <scope>NUCLEOTIDE SEQUENCE [LARGE SCALE GENOMIC DNA]</scope>
    <source>
        <strain evidence="3">DSM 16219</strain>
    </source>
</reference>
<evidence type="ECO:0000256" key="1">
    <source>
        <dbReference type="SAM" id="SignalP"/>
    </source>
</evidence>
<dbReference type="Proteomes" id="UP000183994">
    <property type="component" value="Unassembled WGS sequence"/>
</dbReference>
<sequence length="240" mass="26465">MTFTKRKLAAAVLALAASGLLWACRSQAPYPVTYSINAQQKMQAVHHWDILAEDVANQVMMTIEQHPGIETQPVSVASPDETTAFSLMFHNLLVSHLVNRGLVLTPSNEGSLILGYSARILQHEDRIIRKNPVKWTMLAGSMRVARAAYDWATEDILNMGVGMGILGDLARGYTTGDKPAKELFITTTLAYGDRYLMHANDIYYINDGDWWQYDANPIAMGSSLDAGGPGQAKTYRTVSE</sequence>
<feature type="chain" id="PRO_5012296888" evidence="1">
    <location>
        <begin position="24"/>
        <end position="240"/>
    </location>
</feature>